<dbReference type="AlphaFoldDB" id="A0A939S1X0"/>
<proteinExistence type="predicted"/>
<dbReference type="InterPro" id="IPR021139">
    <property type="entry name" value="NYN"/>
</dbReference>
<reference evidence="3 4" key="2">
    <citation type="journal article" date="2022" name="Int. J. Syst. Evol. Microbiol.">
        <title>Strains of Bradyrhizobium barranii sp. nov. associated with legumes native to Canada are symbionts of soybeans and belong to different subspecies (subsp. barranii subsp. nov. and subsp. apii subsp. nov.) and symbiovars (sv. glycinearum and sv. septentrionale).</title>
        <authorList>
            <person name="Bromfield E.S.P."/>
            <person name="Cloutier S."/>
            <person name="Wasai-Hara S."/>
            <person name="Minamisawa K."/>
        </authorList>
    </citation>
    <scope>NUCLEOTIDE SEQUENCE [LARGE SCALE GENOMIC DNA]</scope>
    <source>
        <strain evidence="3 4">144S4</strain>
    </source>
</reference>
<evidence type="ECO:0000313" key="4">
    <source>
        <dbReference type="Proteomes" id="UP000664702"/>
    </source>
</evidence>
<dbReference type="EMBL" id="CP086136">
    <property type="protein sequence ID" value="UEM13671.1"/>
    <property type="molecule type" value="Genomic_DNA"/>
</dbReference>
<evidence type="ECO:0000313" key="2">
    <source>
        <dbReference type="EMBL" id="MBO1860756.1"/>
    </source>
</evidence>
<dbReference type="Gene3D" id="3.40.50.1010">
    <property type="entry name" value="5'-nuclease"/>
    <property type="match status" value="1"/>
</dbReference>
<dbReference type="Proteomes" id="UP000664702">
    <property type="component" value="Chromosome"/>
</dbReference>
<dbReference type="KEGG" id="bban:J4G43_004945"/>
<dbReference type="RefSeq" id="WP_208084179.1">
    <property type="nucleotide sequence ID" value="NZ_CP086136.1"/>
</dbReference>
<evidence type="ECO:0000259" key="1">
    <source>
        <dbReference type="Pfam" id="PF01936"/>
    </source>
</evidence>
<sequence>MVEYFGEAEPRGFAVLEKSMHPHRVAVMVDGGFFLKRLRHQFPDVDPNDPAVVARLIHAHAIRHKYQRTGKDERGRDVFESYDLYRIFFYDCPPLEKKMHRPVSKKAVDFAKTDQAIFRRSLHNELRKKRKVALRLGHLLATTEWRLKSDVLTELLKGNIKYDELSDDHFILNTGQKGVDMRLGLDAAALSYKRLVDQIVLVIGDSDFVPAAKLARREGIDVIIDPLGQRLHDELFEHTDGVRTPIRRSLRKLTPEMAESGLSAIVQEDDDD</sequence>
<name>A0A939S1X0_9BRAD</name>
<dbReference type="EMBL" id="JAGEMI010000001">
    <property type="protein sequence ID" value="MBO1860756.1"/>
    <property type="molecule type" value="Genomic_DNA"/>
</dbReference>
<organism evidence="2">
    <name type="scientific">Bradyrhizobium barranii subsp. barranii</name>
    <dbReference type="NCBI Taxonomy" id="2823807"/>
    <lineage>
        <taxon>Bacteria</taxon>
        <taxon>Pseudomonadati</taxon>
        <taxon>Pseudomonadota</taxon>
        <taxon>Alphaproteobacteria</taxon>
        <taxon>Hyphomicrobiales</taxon>
        <taxon>Nitrobacteraceae</taxon>
        <taxon>Bradyrhizobium</taxon>
        <taxon>Bradyrhizobium barranii</taxon>
    </lineage>
</organism>
<dbReference type="CDD" id="cd18722">
    <property type="entry name" value="PIN_NicB-like"/>
    <property type="match status" value="1"/>
</dbReference>
<dbReference type="GO" id="GO:0004540">
    <property type="term" value="F:RNA nuclease activity"/>
    <property type="evidence" value="ECO:0007669"/>
    <property type="project" value="InterPro"/>
</dbReference>
<accession>A0A939S1X0</accession>
<protein>
    <submittedName>
        <fullName evidence="2">NYN domain-containing protein</fullName>
    </submittedName>
</protein>
<feature type="domain" description="NYN" evidence="1">
    <location>
        <begin position="160"/>
        <end position="224"/>
    </location>
</feature>
<evidence type="ECO:0000313" key="3">
    <source>
        <dbReference type="EMBL" id="UEM13671.1"/>
    </source>
</evidence>
<gene>
    <name evidence="3" type="ORF">J4G43_004945</name>
    <name evidence="2" type="ORF">J4G43_07145</name>
</gene>
<reference evidence="2" key="1">
    <citation type="submission" date="2021-03" db="EMBL/GenBank/DDBJ databases">
        <title>Whole Genome Sequence of Bradyrhizobium sp. Strain 144S4.</title>
        <authorList>
            <person name="Bromfield E.S.P."/>
            <person name="Cloutier S."/>
        </authorList>
    </citation>
    <scope>NUCLEOTIDE SEQUENCE [LARGE SCALE GENOMIC DNA]</scope>
    <source>
        <strain evidence="2">144S4</strain>
    </source>
</reference>
<dbReference type="Pfam" id="PF01936">
    <property type="entry name" value="NYN"/>
    <property type="match status" value="1"/>
</dbReference>